<evidence type="ECO:0000313" key="4">
    <source>
        <dbReference type="Proteomes" id="UP001154114"/>
    </source>
</evidence>
<dbReference type="PANTHER" id="PTHR12243:SF67">
    <property type="entry name" value="COREPRESSOR OF PANGOLIN, ISOFORM A-RELATED"/>
    <property type="match status" value="1"/>
</dbReference>
<feature type="domain" description="MADF" evidence="2">
    <location>
        <begin position="68"/>
        <end position="153"/>
    </location>
</feature>
<reference evidence="3" key="1">
    <citation type="submission" date="2021-12" db="EMBL/GenBank/DDBJ databases">
        <authorList>
            <person name="King R."/>
        </authorList>
    </citation>
    <scope>NUCLEOTIDE SEQUENCE</scope>
</reference>
<evidence type="ECO:0008006" key="5">
    <source>
        <dbReference type="Google" id="ProtNLM"/>
    </source>
</evidence>
<dbReference type="GO" id="GO:0005634">
    <property type="term" value="C:nucleus"/>
    <property type="evidence" value="ECO:0007669"/>
    <property type="project" value="TreeGrafter"/>
</dbReference>
<dbReference type="GO" id="GO:0005667">
    <property type="term" value="C:transcription regulator complex"/>
    <property type="evidence" value="ECO:0007669"/>
    <property type="project" value="TreeGrafter"/>
</dbReference>
<dbReference type="PROSITE" id="PS50090">
    <property type="entry name" value="MYB_LIKE"/>
    <property type="match status" value="1"/>
</dbReference>
<dbReference type="GO" id="GO:0006357">
    <property type="term" value="P:regulation of transcription by RNA polymerase II"/>
    <property type="evidence" value="ECO:0007669"/>
    <property type="project" value="TreeGrafter"/>
</dbReference>
<proteinExistence type="predicted"/>
<dbReference type="Gene3D" id="1.10.10.60">
    <property type="entry name" value="Homeodomain-like"/>
    <property type="match status" value="1"/>
</dbReference>
<dbReference type="EMBL" id="LR824024">
    <property type="protein sequence ID" value="CAH0595552.1"/>
    <property type="molecule type" value="Genomic_DNA"/>
</dbReference>
<accession>A0A9P0FW52</accession>
<dbReference type="OrthoDB" id="5984255at2759"/>
<dbReference type="InterPro" id="IPR001005">
    <property type="entry name" value="SANT/Myb"/>
</dbReference>
<name>A0A9P0FW52_CHRIL</name>
<dbReference type="Pfam" id="PF10545">
    <property type="entry name" value="MADF_DNA_bdg"/>
    <property type="match status" value="1"/>
</dbReference>
<evidence type="ECO:0000259" key="1">
    <source>
        <dbReference type="PROSITE" id="PS50090"/>
    </source>
</evidence>
<dbReference type="InterPro" id="IPR006578">
    <property type="entry name" value="MADF-dom"/>
</dbReference>
<dbReference type="Proteomes" id="UP001154114">
    <property type="component" value="Chromosome 21"/>
</dbReference>
<dbReference type="AlphaFoldDB" id="A0A9P0FW52"/>
<organism evidence="3 4">
    <name type="scientific">Chrysodeixis includens</name>
    <name type="common">Soybean looper</name>
    <name type="synonym">Pseudoplusia includens</name>
    <dbReference type="NCBI Taxonomy" id="689277"/>
    <lineage>
        <taxon>Eukaryota</taxon>
        <taxon>Metazoa</taxon>
        <taxon>Ecdysozoa</taxon>
        <taxon>Arthropoda</taxon>
        <taxon>Hexapoda</taxon>
        <taxon>Insecta</taxon>
        <taxon>Pterygota</taxon>
        <taxon>Neoptera</taxon>
        <taxon>Endopterygota</taxon>
        <taxon>Lepidoptera</taxon>
        <taxon>Glossata</taxon>
        <taxon>Ditrysia</taxon>
        <taxon>Noctuoidea</taxon>
        <taxon>Noctuidae</taxon>
        <taxon>Plusiinae</taxon>
        <taxon>Chrysodeixis</taxon>
    </lineage>
</organism>
<evidence type="ECO:0000259" key="2">
    <source>
        <dbReference type="PROSITE" id="PS51029"/>
    </source>
</evidence>
<sequence length="271" mass="31903">MRRPRRTRYRMRNVDIGLLFRDSVRQRSAVRWGGGARHPASRRRVAFRSLNAAACVTDFTMEPTFEDNLIQLVRSYPPLYKAKDNKMETLTVKERYWREIGEKLHRTPGECKTKWRNLRDNYRKYQNKKKVRNTHIISKFDDEKLKFIYDSFEERECTSKAIKVCEEDSLRTEMCEPIPSTLMEFCDPLQSFLELNSNTPDHNEDTTEIGEPGNTPVHTFFSSMADVVCRFPPEKIAEIRTRVCDIVTEMELLMLGEEAPSPRHAWHLPQP</sequence>
<protein>
    <recommendedName>
        <fullName evidence="5">MADF domain-containing protein</fullName>
    </recommendedName>
</protein>
<evidence type="ECO:0000313" key="3">
    <source>
        <dbReference type="EMBL" id="CAH0595552.1"/>
    </source>
</evidence>
<gene>
    <name evidence="3" type="ORF">CINC_LOCUS6921</name>
</gene>
<dbReference type="PROSITE" id="PS51029">
    <property type="entry name" value="MADF"/>
    <property type="match status" value="1"/>
</dbReference>
<feature type="domain" description="Myb-like" evidence="1">
    <location>
        <begin position="66"/>
        <end position="119"/>
    </location>
</feature>
<dbReference type="SMART" id="SM00595">
    <property type="entry name" value="MADF"/>
    <property type="match status" value="1"/>
</dbReference>
<dbReference type="InterPro" id="IPR039353">
    <property type="entry name" value="TF_Adf1"/>
</dbReference>
<keyword evidence="4" id="KW-1185">Reference proteome</keyword>
<dbReference type="PANTHER" id="PTHR12243">
    <property type="entry name" value="MADF DOMAIN TRANSCRIPTION FACTOR"/>
    <property type="match status" value="1"/>
</dbReference>